<dbReference type="InterPro" id="IPR000551">
    <property type="entry name" value="MerR-type_HTH_dom"/>
</dbReference>
<dbReference type="SUPFAM" id="SSF46955">
    <property type="entry name" value="Putative DNA-binding domain"/>
    <property type="match status" value="1"/>
</dbReference>
<evidence type="ECO:0000313" key="4">
    <source>
        <dbReference type="Proteomes" id="UP000248857"/>
    </source>
</evidence>
<reference evidence="3 4" key="1">
    <citation type="journal article" date="2018" name="Sci. Rep.">
        <title>A novel species of the marine cyanobacterium Acaryochloris with a unique pigment content and lifestyle.</title>
        <authorList>
            <person name="Partensky F."/>
            <person name="Six C."/>
            <person name="Ratin M."/>
            <person name="Garczarek L."/>
            <person name="Vaulot D."/>
            <person name="Probert I."/>
            <person name="Calteau A."/>
            <person name="Gourvil P."/>
            <person name="Marie D."/>
            <person name="Grebert T."/>
            <person name="Bouchier C."/>
            <person name="Le Panse S."/>
            <person name="Gachenot M."/>
            <person name="Rodriguez F."/>
            <person name="Garrido J.L."/>
        </authorList>
    </citation>
    <scope>NUCLEOTIDE SEQUENCE [LARGE SCALE GENOMIC DNA]</scope>
    <source>
        <strain evidence="3 4">RCC1774</strain>
    </source>
</reference>
<dbReference type="PANTHER" id="PTHR30204">
    <property type="entry name" value="REDOX-CYCLING DRUG-SENSING TRANSCRIPTIONAL ACTIVATOR SOXR"/>
    <property type="match status" value="1"/>
</dbReference>
<dbReference type="Gene3D" id="3.20.80.10">
    <property type="entry name" value="Regulatory factor, effector binding domain"/>
    <property type="match status" value="1"/>
</dbReference>
<dbReference type="PROSITE" id="PS50937">
    <property type="entry name" value="HTH_MERR_2"/>
    <property type="match status" value="1"/>
</dbReference>
<feature type="domain" description="HTH merR-type" evidence="2">
    <location>
        <begin position="1"/>
        <end position="71"/>
    </location>
</feature>
<dbReference type="SUPFAM" id="SSF55136">
    <property type="entry name" value="Probable bacterial effector-binding domain"/>
    <property type="match status" value="1"/>
</dbReference>
<comment type="caution">
    <text evidence="3">The sequence shown here is derived from an EMBL/GenBank/DDBJ whole genome shotgun (WGS) entry which is preliminary data.</text>
</comment>
<dbReference type="Pfam" id="PF06445">
    <property type="entry name" value="GyrI-like"/>
    <property type="match status" value="1"/>
</dbReference>
<gene>
    <name evidence="3" type="primary">bmrR</name>
    <name evidence="3" type="ORF">C1752_03785</name>
</gene>
<dbReference type="GO" id="GO:0003677">
    <property type="term" value="F:DNA binding"/>
    <property type="evidence" value="ECO:0007669"/>
    <property type="project" value="UniProtKB-KW"/>
</dbReference>
<keyword evidence="1" id="KW-0238">DNA-binding</keyword>
<dbReference type="PANTHER" id="PTHR30204:SF97">
    <property type="entry name" value="MERR FAMILY REGULATORY PROTEIN"/>
    <property type="match status" value="1"/>
</dbReference>
<protein>
    <submittedName>
        <fullName evidence="3">Multidrug-efflux transporter 1 regulator</fullName>
    </submittedName>
</protein>
<proteinExistence type="predicted"/>
<dbReference type="SMART" id="SM00422">
    <property type="entry name" value="HTH_MERR"/>
    <property type="match status" value="1"/>
</dbReference>
<dbReference type="CDD" id="cd01107">
    <property type="entry name" value="HTH_BmrR"/>
    <property type="match status" value="1"/>
</dbReference>
<dbReference type="SMART" id="SM00871">
    <property type="entry name" value="AraC_E_bind"/>
    <property type="match status" value="1"/>
</dbReference>
<dbReference type="OrthoDB" id="9773308at2"/>
<name>A0A2W1JEQ2_9CYAN</name>
<dbReference type="InterPro" id="IPR011256">
    <property type="entry name" value="Reg_factor_effector_dom_sf"/>
</dbReference>
<keyword evidence="4" id="KW-1185">Reference proteome</keyword>
<dbReference type="GO" id="GO:0003700">
    <property type="term" value="F:DNA-binding transcription factor activity"/>
    <property type="evidence" value="ECO:0007669"/>
    <property type="project" value="InterPro"/>
</dbReference>
<organism evidence="3 4">
    <name type="scientific">Acaryochloris thomasi RCC1774</name>
    <dbReference type="NCBI Taxonomy" id="1764569"/>
    <lineage>
        <taxon>Bacteria</taxon>
        <taxon>Bacillati</taxon>
        <taxon>Cyanobacteriota</taxon>
        <taxon>Cyanophyceae</taxon>
        <taxon>Acaryochloridales</taxon>
        <taxon>Acaryochloridaceae</taxon>
        <taxon>Acaryochloris</taxon>
        <taxon>Acaryochloris thomasi</taxon>
    </lineage>
</organism>
<dbReference type="InterPro" id="IPR047057">
    <property type="entry name" value="MerR_fam"/>
</dbReference>
<dbReference type="InterPro" id="IPR010499">
    <property type="entry name" value="AraC_E-bd"/>
</dbReference>
<accession>A0A2W1JEQ2</accession>
<dbReference type="InterPro" id="IPR029442">
    <property type="entry name" value="GyrI-like"/>
</dbReference>
<dbReference type="AlphaFoldDB" id="A0A2W1JEQ2"/>
<evidence type="ECO:0000256" key="1">
    <source>
        <dbReference type="ARBA" id="ARBA00023125"/>
    </source>
</evidence>
<evidence type="ECO:0000313" key="3">
    <source>
        <dbReference type="EMBL" id="PZD72199.1"/>
    </source>
</evidence>
<dbReference type="Proteomes" id="UP000248857">
    <property type="component" value="Unassembled WGS sequence"/>
</dbReference>
<dbReference type="Pfam" id="PF13411">
    <property type="entry name" value="MerR_1"/>
    <property type="match status" value="1"/>
</dbReference>
<sequence>MFRIGEFSKIAQVPASLLRYYDDIGLFKPMECDRNTSYRYYSVQQLTELNRILALKDLGLSLEQIKRLTEEEVSPDEIRGMLSLKKVQIEQTLQTEAARLRAVESRLQQIERQGQFQDDDVVLKSLPATPFLSLRRTYPDLAQTFAAISDVGQAVNKQVDAKSIGHFAAVIYGELYEEANWDLEFGFLLTQALDISVPLANGSSMDVRELPPVEMAVTAVRFGGPEKGHLSYSAIGTWAENHQYKLIGPGREVFIVPPKPGHESEMVVEIQFPVEALAA</sequence>
<dbReference type="EMBL" id="PQWO01000011">
    <property type="protein sequence ID" value="PZD72199.1"/>
    <property type="molecule type" value="Genomic_DNA"/>
</dbReference>
<evidence type="ECO:0000259" key="2">
    <source>
        <dbReference type="PROSITE" id="PS50937"/>
    </source>
</evidence>
<dbReference type="Gene3D" id="1.10.1660.10">
    <property type="match status" value="1"/>
</dbReference>
<dbReference type="RefSeq" id="WP_110987188.1">
    <property type="nucleotide sequence ID" value="NZ_CAWNWM010000011.1"/>
</dbReference>
<dbReference type="InterPro" id="IPR009061">
    <property type="entry name" value="DNA-bd_dom_put_sf"/>
</dbReference>